<dbReference type="HOGENOM" id="CLU_085303_1_1_9"/>
<dbReference type="RefSeq" id="WP_016174433.1">
    <property type="nucleotide sequence ID" value="NZ_KE136389.1"/>
</dbReference>
<dbReference type="PANTHER" id="PTHR40056">
    <property type="entry name" value="HYPOTHETICAL CYTOSOLIC PROTEIN"/>
    <property type="match status" value="1"/>
</dbReference>
<dbReference type="AlphaFoldDB" id="S0JN38"/>
<dbReference type="Pfam" id="PF08876">
    <property type="entry name" value="DUF1836"/>
    <property type="match status" value="1"/>
</dbReference>
<comment type="caution">
    <text evidence="1">The sequence shown here is derived from an EMBL/GenBank/DDBJ whole genome shotgun (WGS) entry which is preliminary data.</text>
</comment>
<accession>S0JN38</accession>
<dbReference type="STRING" id="41997.RV16_GL001831"/>
<dbReference type="InterPro" id="IPR014975">
    <property type="entry name" value="DUF1836"/>
</dbReference>
<proteinExistence type="predicted"/>
<dbReference type="eggNOG" id="COG0789">
    <property type="taxonomic scope" value="Bacteria"/>
</dbReference>
<sequence length="186" mass="21533">MDELQADIYEWGESLVHFHLPRWDELPELDLYMDQVITLVDRYLTPVIRTDKHTLLTSSMVNNYVKKGMIPPPEKKRYTRRHVAFLVAITLLKQVLTIQEIKDGILFQGRVVGIRNAYNLFCEEQEKAVQHVCLQAMGKPEQTETEKIAVEYLAVKAATASFANKLLVEKVIEMESQYLEKGEHND</sequence>
<reference evidence="1 2" key="1">
    <citation type="submission" date="2013-03" db="EMBL/GenBank/DDBJ databases">
        <title>The Genome Sequence of Enterococcus saccharolyticus ATCC_43076 (Illumina only assembly).</title>
        <authorList>
            <consortium name="The Broad Institute Genomics Platform"/>
            <consortium name="The Broad Institute Genome Sequencing Center for Infectious Disease"/>
            <person name="Earl A."/>
            <person name="Russ C."/>
            <person name="Gilmore M."/>
            <person name="Surin D."/>
            <person name="Walker B."/>
            <person name="Young S."/>
            <person name="Zeng Q."/>
            <person name="Gargeya S."/>
            <person name="Fitzgerald M."/>
            <person name="Haas B."/>
            <person name="Abouelleil A."/>
            <person name="Allen A.W."/>
            <person name="Alvarado L."/>
            <person name="Arachchi H.M."/>
            <person name="Berlin A.M."/>
            <person name="Chapman S.B."/>
            <person name="Gainer-Dewar J."/>
            <person name="Goldberg J."/>
            <person name="Griggs A."/>
            <person name="Gujja S."/>
            <person name="Hansen M."/>
            <person name="Howarth C."/>
            <person name="Imamovic A."/>
            <person name="Ireland A."/>
            <person name="Larimer J."/>
            <person name="McCowan C."/>
            <person name="Murphy C."/>
            <person name="Pearson M."/>
            <person name="Poon T.W."/>
            <person name="Priest M."/>
            <person name="Roberts A."/>
            <person name="Saif S."/>
            <person name="Shea T."/>
            <person name="Sisk P."/>
            <person name="Sykes S."/>
            <person name="Wortman J."/>
            <person name="Nusbaum C."/>
            <person name="Birren B."/>
        </authorList>
    </citation>
    <scope>NUCLEOTIDE SEQUENCE [LARGE SCALE GENOMIC DNA]</scope>
    <source>
        <strain evidence="1 2">ATCC 43076</strain>
    </source>
</reference>
<protein>
    <recommendedName>
        <fullName evidence="3">Fatty acid-binding protein DegV</fullName>
    </recommendedName>
</protein>
<dbReference type="Proteomes" id="UP000014136">
    <property type="component" value="Unassembled WGS sequence"/>
</dbReference>
<dbReference type="PANTHER" id="PTHR40056:SF1">
    <property type="entry name" value="DUF1836 DOMAIN-CONTAINING PROTEIN"/>
    <property type="match status" value="1"/>
</dbReference>
<dbReference type="PATRIC" id="fig|1139996.3.peg.620"/>
<dbReference type="OrthoDB" id="3191472at2"/>
<keyword evidence="2" id="KW-1185">Reference proteome</keyword>
<name>S0JN38_9ENTE</name>
<evidence type="ECO:0000313" key="1">
    <source>
        <dbReference type="EMBL" id="EOT29935.1"/>
    </source>
</evidence>
<dbReference type="EMBL" id="AHYT01000002">
    <property type="protein sequence ID" value="EOT29935.1"/>
    <property type="molecule type" value="Genomic_DNA"/>
</dbReference>
<organism evidence="1 2">
    <name type="scientific">Enterococcus saccharolyticus subsp. saccharolyticus ATCC 43076</name>
    <dbReference type="NCBI Taxonomy" id="1139996"/>
    <lineage>
        <taxon>Bacteria</taxon>
        <taxon>Bacillati</taxon>
        <taxon>Bacillota</taxon>
        <taxon>Bacilli</taxon>
        <taxon>Lactobacillales</taxon>
        <taxon>Enterococcaceae</taxon>
        <taxon>Enterococcus</taxon>
    </lineage>
</organism>
<evidence type="ECO:0008006" key="3">
    <source>
        <dbReference type="Google" id="ProtNLM"/>
    </source>
</evidence>
<evidence type="ECO:0000313" key="2">
    <source>
        <dbReference type="Proteomes" id="UP000014136"/>
    </source>
</evidence>
<gene>
    <name evidence="1" type="ORF">OMQ_00627</name>
</gene>